<comment type="subcellular location">
    <subcellularLocation>
        <location evidence="3">Cytoplasm</location>
    </subcellularLocation>
</comment>
<name>A0A7T5RKE3_9BACT</name>
<feature type="domain" description="Ribosome recycling factor" evidence="5">
    <location>
        <begin position="17"/>
        <end position="180"/>
    </location>
</feature>
<dbReference type="InterPro" id="IPR002661">
    <property type="entry name" value="Ribosome_recyc_fac"/>
</dbReference>
<dbReference type="NCBIfam" id="TIGR00496">
    <property type="entry name" value="frr"/>
    <property type="match status" value="1"/>
</dbReference>
<dbReference type="FunFam" id="3.30.1360.40:FF:000001">
    <property type="entry name" value="Ribosome-recycling factor"/>
    <property type="match status" value="1"/>
</dbReference>
<dbReference type="AlphaFoldDB" id="A0A7T5RKE3"/>
<dbReference type="EMBL" id="CP066690">
    <property type="protein sequence ID" value="QQG45773.1"/>
    <property type="molecule type" value="Genomic_DNA"/>
</dbReference>
<dbReference type="GO" id="GO:0043023">
    <property type="term" value="F:ribosomal large subunit binding"/>
    <property type="evidence" value="ECO:0007669"/>
    <property type="project" value="TreeGrafter"/>
</dbReference>
<dbReference type="HAMAP" id="MF_00040">
    <property type="entry name" value="RRF"/>
    <property type="match status" value="1"/>
</dbReference>
<evidence type="ECO:0000259" key="5">
    <source>
        <dbReference type="Pfam" id="PF01765"/>
    </source>
</evidence>
<dbReference type="InterPro" id="IPR036191">
    <property type="entry name" value="RRF_sf"/>
</dbReference>
<dbReference type="Gene3D" id="3.30.1360.40">
    <property type="match status" value="1"/>
</dbReference>
<dbReference type="PANTHER" id="PTHR20982:SF3">
    <property type="entry name" value="MITOCHONDRIAL RIBOSOME RECYCLING FACTOR PSEUDO 1"/>
    <property type="match status" value="1"/>
</dbReference>
<evidence type="ECO:0000313" key="6">
    <source>
        <dbReference type="EMBL" id="QQG45773.1"/>
    </source>
</evidence>
<keyword evidence="4" id="KW-0175">Coiled coil</keyword>
<evidence type="ECO:0000256" key="2">
    <source>
        <dbReference type="ARBA" id="ARBA00022917"/>
    </source>
</evidence>
<keyword evidence="2 3" id="KW-0648">Protein biosynthesis</keyword>
<sequence length="182" mass="21081">MFMEEFKQKLEKILKRFKNELLSLRTGRATPALVEDLEVDYYGSKTPLKAVASISSPGPRELLIQPWDKNVIPAVEKALQGSSLGLNPITDRDAIRLTIPALTEERRKELVKMLGRYSEDARIQVRREREEVLKEVERKEKNGEVSEDEKFRQKNEVQKIIDETNKKIEETGLTKEKEIMTI</sequence>
<dbReference type="Pfam" id="PF01765">
    <property type="entry name" value="RRF"/>
    <property type="match status" value="1"/>
</dbReference>
<organism evidence="6 7">
    <name type="scientific">Candidatus Sungiibacteriota bacterium</name>
    <dbReference type="NCBI Taxonomy" id="2750080"/>
    <lineage>
        <taxon>Bacteria</taxon>
        <taxon>Candidatus Sungiibacteriota</taxon>
    </lineage>
</organism>
<dbReference type="CDD" id="cd00520">
    <property type="entry name" value="RRF"/>
    <property type="match status" value="1"/>
</dbReference>
<dbReference type="InterPro" id="IPR023584">
    <property type="entry name" value="Ribosome_recyc_fac_dom"/>
</dbReference>
<comment type="similarity">
    <text evidence="1 3">Belongs to the RRF family.</text>
</comment>
<dbReference type="GO" id="GO:0006415">
    <property type="term" value="P:translational termination"/>
    <property type="evidence" value="ECO:0007669"/>
    <property type="project" value="UniProtKB-UniRule"/>
</dbReference>
<evidence type="ECO:0000313" key="7">
    <source>
        <dbReference type="Proteomes" id="UP000595618"/>
    </source>
</evidence>
<proteinExistence type="inferred from homology"/>
<feature type="coiled-coil region" evidence="4">
    <location>
        <begin position="122"/>
        <end position="149"/>
    </location>
</feature>
<evidence type="ECO:0000256" key="3">
    <source>
        <dbReference type="HAMAP-Rule" id="MF_00040"/>
    </source>
</evidence>
<dbReference type="SUPFAM" id="SSF55194">
    <property type="entry name" value="Ribosome recycling factor, RRF"/>
    <property type="match status" value="1"/>
</dbReference>
<reference evidence="6 7" key="1">
    <citation type="submission" date="2020-07" db="EMBL/GenBank/DDBJ databases">
        <title>Huge and variable diversity of episymbiotic CPR bacteria and DPANN archaea in groundwater ecosystems.</title>
        <authorList>
            <person name="He C.Y."/>
            <person name="Keren R."/>
            <person name="Whittaker M."/>
            <person name="Farag I.F."/>
            <person name="Doudna J."/>
            <person name="Cate J.H.D."/>
            <person name="Banfield J.F."/>
        </authorList>
    </citation>
    <scope>NUCLEOTIDE SEQUENCE [LARGE SCALE GENOMIC DNA]</scope>
    <source>
        <strain evidence="6">NC_groundwater_541_Ag_S-0.1um_46_50</strain>
    </source>
</reference>
<dbReference type="GO" id="GO:0005737">
    <property type="term" value="C:cytoplasm"/>
    <property type="evidence" value="ECO:0007669"/>
    <property type="project" value="UniProtKB-SubCell"/>
</dbReference>
<dbReference type="Proteomes" id="UP000595618">
    <property type="component" value="Chromosome"/>
</dbReference>
<evidence type="ECO:0000256" key="4">
    <source>
        <dbReference type="SAM" id="Coils"/>
    </source>
</evidence>
<protein>
    <recommendedName>
        <fullName evidence="3">Ribosome-recycling factor</fullName>
        <shortName evidence="3">RRF</shortName>
    </recommendedName>
    <alternativeName>
        <fullName evidence="3">Ribosome-releasing factor</fullName>
    </alternativeName>
</protein>
<dbReference type="Gene3D" id="1.10.132.20">
    <property type="entry name" value="Ribosome-recycling factor"/>
    <property type="match status" value="1"/>
</dbReference>
<evidence type="ECO:0000256" key="1">
    <source>
        <dbReference type="ARBA" id="ARBA00005912"/>
    </source>
</evidence>
<accession>A0A7T5RKE3</accession>
<gene>
    <name evidence="3 6" type="primary">frr</name>
    <name evidence="6" type="ORF">HYW89_03925</name>
</gene>
<dbReference type="PANTHER" id="PTHR20982">
    <property type="entry name" value="RIBOSOME RECYCLING FACTOR"/>
    <property type="match status" value="1"/>
</dbReference>
<comment type="function">
    <text evidence="3">Responsible for the release of ribosomes from messenger RNA at the termination of protein biosynthesis. May increase the efficiency of translation by recycling ribosomes from one round of translation to another.</text>
</comment>
<keyword evidence="3" id="KW-0963">Cytoplasm</keyword>